<dbReference type="RefSeq" id="WP_343880602.1">
    <property type="nucleotide sequence ID" value="NZ_BAAAIJ010000048.1"/>
</dbReference>
<feature type="transmembrane region" description="Helical" evidence="1">
    <location>
        <begin position="47"/>
        <end position="73"/>
    </location>
</feature>
<evidence type="ECO:0000256" key="1">
    <source>
        <dbReference type="SAM" id="Phobius"/>
    </source>
</evidence>
<feature type="transmembrane region" description="Helical" evidence="1">
    <location>
        <begin position="85"/>
        <end position="102"/>
    </location>
</feature>
<name>A0ABW4Q9J4_9MICC</name>
<keyword evidence="1" id="KW-1133">Transmembrane helix</keyword>
<dbReference type="InterPro" id="IPR025962">
    <property type="entry name" value="SdpI/YhfL"/>
</dbReference>
<keyword evidence="1" id="KW-0472">Membrane</keyword>
<reference evidence="3" key="1">
    <citation type="journal article" date="2019" name="Int. J. Syst. Evol. Microbiol.">
        <title>The Global Catalogue of Microorganisms (GCM) 10K type strain sequencing project: providing services to taxonomists for standard genome sequencing and annotation.</title>
        <authorList>
            <consortium name="The Broad Institute Genomics Platform"/>
            <consortium name="The Broad Institute Genome Sequencing Center for Infectious Disease"/>
            <person name="Wu L."/>
            <person name="Ma J."/>
        </authorList>
    </citation>
    <scope>NUCLEOTIDE SEQUENCE [LARGE SCALE GENOMIC DNA]</scope>
    <source>
        <strain evidence="3">JCM 11496</strain>
    </source>
</reference>
<dbReference type="EMBL" id="JBHUGA010000043">
    <property type="protein sequence ID" value="MFD1847279.1"/>
    <property type="molecule type" value="Genomic_DNA"/>
</dbReference>
<dbReference type="Pfam" id="PF13630">
    <property type="entry name" value="SdpI"/>
    <property type="match status" value="1"/>
</dbReference>
<accession>A0ABW4Q9J4</accession>
<gene>
    <name evidence="2" type="ORF">ACFSFX_11805</name>
</gene>
<feature type="transmembrane region" description="Helical" evidence="1">
    <location>
        <begin position="6"/>
        <end position="26"/>
    </location>
</feature>
<sequence>MTSGWIFIALGLALGLPVFLAAKGVLKPNRFIGIRTRSVRRSPEVWQAANAAAAPILVPVGFLAVLFGIGVVLDWPAGMADLGGSHGLVGAFVIIIAAIMSARTAEKAAQASEQPISRE</sequence>
<dbReference type="Proteomes" id="UP001597307">
    <property type="component" value="Unassembled WGS sequence"/>
</dbReference>
<evidence type="ECO:0000313" key="2">
    <source>
        <dbReference type="EMBL" id="MFD1847279.1"/>
    </source>
</evidence>
<keyword evidence="1" id="KW-0812">Transmembrane</keyword>
<comment type="caution">
    <text evidence="2">The sequence shown here is derived from an EMBL/GenBank/DDBJ whole genome shotgun (WGS) entry which is preliminary data.</text>
</comment>
<evidence type="ECO:0000313" key="3">
    <source>
        <dbReference type="Proteomes" id="UP001597307"/>
    </source>
</evidence>
<protein>
    <submittedName>
        <fullName evidence="2">SdpI family protein</fullName>
    </submittedName>
</protein>
<keyword evidence="3" id="KW-1185">Reference proteome</keyword>
<organism evidence="2 3">
    <name type="scientific">Arthrobacter flavus</name>
    <dbReference type="NCBI Taxonomy" id="95172"/>
    <lineage>
        <taxon>Bacteria</taxon>
        <taxon>Bacillati</taxon>
        <taxon>Actinomycetota</taxon>
        <taxon>Actinomycetes</taxon>
        <taxon>Micrococcales</taxon>
        <taxon>Micrococcaceae</taxon>
        <taxon>Arthrobacter</taxon>
    </lineage>
</organism>
<proteinExistence type="predicted"/>